<name>C2FV49_SPHSI</name>
<keyword evidence="1" id="KW-1133">Transmembrane helix</keyword>
<evidence type="ECO:0000256" key="1">
    <source>
        <dbReference type="SAM" id="Phobius"/>
    </source>
</evidence>
<dbReference type="HOGENOM" id="CLU_1255301_0_0_10"/>
<comment type="caution">
    <text evidence="2">The sequence shown here is derived from an EMBL/GenBank/DDBJ whole genome shotgun (WGS) entry which is preliminary data.</text>
</comment>
<accession>C2FV49</accession>
<dbReference type="EMBL" id="ACHB01000030">
    <property type="protein sequence ID" value="EEI93172.1"/>
    <property type="molecule type" value="Genomic_DNA"/>
</dbReference>
<sequence length="221" mass="26013">MMDNTTKLNKDTIRLIMDPLLLGVGSFVFLILLTYLFRFDRNVTMECFAITVILIVLRVSYILDVNSGKHFRQHYTRIHEKKLTNEKFNYLHEYYERPSFYFFLIFGICVGAYGVFILLEKYIIGAVLLLIGSGFIYQILKPQKSIKISSSGIWSTDFGFIYLNDIKKFEYHFSNGKFSSKHIRIYMQNPDLYKMKLPYLQVSMPNIEKEKSLKAELSKLK</sequence>
<keyword evidence="1" id="KW-0812">Transmembrane</keyword>
<proteinExistence type="predicted"/>
<feature type="transmembrane region" description="Helical" evidence="1">
    <location>
        <begin position="43"/>
        <end position="63"/>
    </location>
</feature>
<evidence type="ECO:0000313" key="3">
    <source>
        <dbReference type="Proteomes" id="UP000006241"/>
    </source>
</evidence>
<evidence type="ECO:0008006" key="4">
    <source>
        <dbReference type="Google" id="ProtNLM"/>
    </source>
</evidence>
<organism evidence="2 3">
    <name type="scientific">Sphingobacterium spiritivorum ATCC 33300</name>
    <dbReference type="NCBI Taxonomy" id="525372"/>
    <lineage>
        <taxon>Bacteria</taxon>
        <taxon>Pseudomonadati</taxon>
        <taxon>Bacteroidota</taxon>
        <taxon>Sphingobacteriia</taxon>
        <taxon>Sphingobacteriales</taxon>
        <taxon>Sphingobacteriaceae</taxon>
        <taxon>Sphingobacterium</taxon>
    </lineage>
</organism>
<evidence type="ECO:0000313" key="2">
    <source>
        <dbReference type="EMBL" id="EEI93172.1"/>
    </source>
</evidence>
<dbReference type="Proteomes" id="UP000006241">
    <property type="component" value="Unassembled WGS sequence"/>
</dbReference>
<reference evidence="2 3" key="1">
    <citation type="submission" date="2009-01" db="EMBL/GenBank/DDBJ databases">
        <authorList>
            <person name="Qin X."/>
            <person name="Bachman B."/>
            <person name="Battles P."/>
            <person name="Bell A."/>
            <person name="Bess C."/>
            <person name="Bickham C."/>
            <person name="Chaboub L."/>
            <person name="Chen D."/>
            <person name="Coyle M."/>
            <person name="Deiros D.R."/>
            <person name="Dinh H."/>
            <person name="Forbes L."/>
            <person name="Fowler G."/>
            <person name="Francisco L."/>
            <person name="Fu Q."/>
            <person name="Gubbala S."/>
            <person name="Hale W."/>
            <person name="Han Y."/>
            <person name="Hemphill L."/>
            <person name="Highlander S.K."/>
            <person name="Hirani K."/>
            <person name="Hogues M."/>
            <person name="Jackson L."/>
            <person name="Jakkamsetti A."/>
            <person name="Javaid M."/>
            <person name="Jiang H."/>
            <person name="Korchina V."/>
            <person name="Kovar C."/>
            <person name="Lara F."/>
            <person name="Lee S."/>
            <person name="Mata R."/>
            <person name="Mathew T."/>
            <person name="Moen C."/>
            <person name="Morales K."/>
            <person name="Munidasa M."/>
            <person name="Nazareth L."/>
            <person name="Ngo R."/>
            <person name="Nguyen L."/>
            <person name="Okwuonu G."/>
            <person name="Ongeri F."/>
            <person name="Patil S."/>
            <person name="Petrosino J."/>
            <person name="Pham C."/>
            <person name="Pham P."/>
            <person name="Pu L.-L."/>
            <person name="Puazo M."/>
            <person name="Raj R."/>
            <person name="Reid J."/>
            <person name="Rouhana J."/>
            <person name="Saada N."/>
            <person name="Shang Y."/>
            <person name="Simmons D."/>
            <person name="Thornton R."/>
            <person name="Warren J."/>
            <person name="Weissenberger G."/>
            <person name="Zhang J."/>
            <person name="Zhang L."/>
            <person name="Zhou C."/>
            <person name="Zhu D."/>
            <person name="Muzny D."/>
            <person name="Worley K."/>
            <person name="Gibbs R."/>
        </authorList>
    </citation>
    <scope>NUCLEOTIDE SEQUENCE [LARGE SCALE GENOMIC DNA]</scope>
    <source>
        <strain evidence="2 3">ATCC 33300</strain>
    </source>
</reference>
<dbReference type="AlphaFoldDB" id="C2FV49"/>
<feature type="transmembrane region" description="Helical" evidence="1">
    <location>
        <begin position="99"/>
        <end position="116"/>
    </location>
</feature>
<feature type="transmembrane region" description="Helical" evidence="1">
    <location>
        <begin position="20"/>
        <end position="37"/>
    </location>
</feature>
<feature type="transmembrane region" description="Helical" evidence="1">
    <location>
        <begin position="122"/>
        <end position="140"/>
    </location>
</feature>
<keyword evidence="1" id="KW-0472">Membrane</keyword>
<gene>
    <name evidence="2" type="ORF">HMPREF0765_1205</name>
</gene>
<protein>
    <recommendedName>
        <fullName evidence="4">DUF5673 domain-containing protein</fullName>
    </recommendedName>
</protein>